<feature type="compositionally biased region" description="Basic and acidic residues" evidence="1">
    <location>
        <begin position="472"/>
        <end position="481"/>
    </location>
</feature>
<keyword evidence="3" id="KW-1185">Reference proteome</keyword>
<dbReference type="EMBL" id="JANBUW010001068">
    <property type="protein sequence ID" value="KAJ2844482.1"/>
    <property type="molecule type" value="Genomic_DNA"/>
</dbReference>
<accession>A0A9W8I268</accession>
<feature type="compositionally biased region" description="Acidic residues" evidence="1">
    <location>
        <begin position="407"/>
        <end position="426"/>
    </location>
</feature>
<feature type="compositionally biased region" description="Acidic residues" evidence="1">
    <location>
        <begin position="379"/>
        <end position="400"/>
    </location>
</feature>
<name>A0A9W8I268_9FUNG</name>
<dbReference type="AlphaFoldDB" id="A0A9W8I268"/>
<feature type="compositionally biased region" description="Polar residues" evidence="1">
    <location>
        <begin position="1"/>
        <end position="14"/>
    </location>
</feature>
<comment type="caution">
    <text evidence="2">The sequence shown here is derived from an EMBL/GenBank/DDBJ whole genome shotgun (WGS) entry which is preliminary data.</text>
</comment>
<organism evidence="2 3">
    <name type="scientific">Coemansia brasiliensis</name>
    <dbReference type="NCBI Taxonomy" id="2650707"/>
    <lineage>
        <taxon>Eukaryota</taxon>
        <taxon>Fungi</taxon>
        <taxon>Fungi incertae sedis</taxon>
        <taxon>Zoopagomycota</taxon>
        <taxon>Kickxellomycotina</taxon>
        <taxon>Kickxellomycetes</taxon>
        <taxon>Kickxellales</taxon>
        <taxon>Kickxellaceae</taxon>
        <taxon>Coemansia</taxon>
    </lineage>
</organism>
<feature type="region of interest" description="Disordered" evidence="1">
    <location>
        <begin position="314"/>
        <end position="493"/>
    </location>
</feature>
<evidence type="ECO:0000313" key="2">
    <source>
        <dbReference type="EMBL" id="KAJ2844482.1"/>
    </source>
</evidence>
<sequence length="493" mass="53729">METSETQLNAQSETTDLDDFGLIDYESPSVDPQIADNYSDDEMVPKEPSSPNTVPDALAASTTQSTTEHNEQGDGLIDYDESVPLEADGVQVEADTDAEVAEAETKIVETTLEDPDAHATEADAKDVAVTVEVLETNMDMPHMDLDTAEYPTAHSVDSSASKDVADTSVPPETWVFSDGEWMVYLGPEQHAFGAEHQRYLFDISLADLINELQTDCALSEDVELALEFPSLALTIDKRDQESDQLSLSMLYSCHAAAILMGKLPVDFVNSSYFSQSAAKVQPSLSAFLFVIHTRPKLQSALQRIMSIKEQAEQENEVVVEQPDSIEQPADVEQGDEEEAADSNANEEEAQANGDDANGPVEEDQEGDEQQTTTAALLADETEEDDEDEDEDFVADEEDENDHVMDADALDEAEEVDNSDVEIEEVESGNQTRVDSENASPSNKRTKAQQISGNSAQSDDTEQEVIQVEEDEPAAKKSKSDSSVDQQPQPSVAA</sequence>
<feature type="region of interest" description="Disordered" evidence="1">
    <location>
        <begin position="1"/>
        <end position="76"/>
    </location>
</feature>
<evidence type="ECO:0000256" key="1">
    <source>
        <dbReference type="SAM" id="MobiDB-lite"/>
    </source>
</evidence>
<feature type="compositionally biased region" description="Low complexity" evidence="1">
    <location>
        <begin position="482"/>
        <end position="493"/>
    </location>
</feature>
<dbReference type="OrthoDB" id="5600357at2759"/>
<gene>
    <name evidence="2" type="ORF">IWW36_005170</name>
</gene>
<dbReference type="Proteomes" id="UP001139887">
    <property type="component" value="Unassembled WGS sequence"/>
</dbReference>
<reference evidence="2" key="1">
    <citation type="submission" date="2022-07" db="EMBL/GenBank/DDBJ databases">
        <title>Phylogenomic reconstructions and comparative analyses of Kickxellomycotina fungi.</title>
        <authorList>
            <person name="Reynolds N.K."/>
            <person name="Stajich J.E."/>
            <person name="Barry K."/>
            <person name="Grigoriev I.V."/>
            <person name="Crous P."/>
            <person name="Smith M.E."/>
        </authorList>
    </citation>
    <scope>NUCLEOTIDE SEQUENCE</scope>
    <source>
        <strain evidence="2">NRRL 1566</strain>
    </source>
</reference>
<feature type="compositionally biased region" description="Acidic residues" evidence="1">
    <location>
        <begin position="458"/>
        <end position="471"/>
    </location>
</feature>
<feature type="compositionally biased region" description="Polar residues" evidence="1">
    <location>
        <begin position="427"/>
        <end position="457"/>
    </location>
</feature>
<evidence type="ECO:0000313" key="3">
    <source>
        <dbReference type="Proteomes" id="UP001139887"/>
    </source>
</evidence>
<feature type="compositionally biased region" description="Low complexity" evidence="1">
    <location>
        <begin position="369"/>
        <end position="378"/>
    </location>
</feature>
<proteinExistence type="predicted"/>
<protein>
    <submittedName>
        <fullName evidence="2">Uncharacterized protein</fullName>
    </submittedName>
</protein>
<feature type="compositionally biased region" description="Acidic residues" evidence="1">
    <location>
        <begin position="332"/>
        <end position="349"/>
    </location>
</feature>